<proteinExistence type="predicted"/>
<sequence length="278" mass="30577">MLAELDAFTALAESGERDYALVGPDDNRVHETRTRRFPYNTICHLGRDFGDGLWRGCSGALIGPRHVLTAAHCLYSLKLQRPPVRVRVAPGRADRDRFPFGTQLAIEGYVPRGFIQARSTSARRPYDYGLVVLPRPFPGITRFLPLRVLTDAQLKRLESGAPLTVAGYPADRPIGSLWWHSERLRRFTPQRLLYTVDTCPGHSGSPIWATLAGVPAVVGIHTSGILDERGRSYGCAKGTILAPPGRLNSGVRVTAEVAANLRDPRRAPAGRSPMIRVL</sequence>
<name>F9U5N5_9GAMM</name>
<evidence type="ECO:0000313" key="4">
    <source>
        <dbReference type="Proteomes" id="UP000005459"/>
    </source>
</evidence>
<evidence type="ECO:0000259" key="2">
    <source>
        <dbReference type="PROSITE" id="PS50240"/>
    </source>
</evidence>
<keyword evidence="1" id="KW-0732">Signal</keyword>
<dbReference type="Proteomes" id="UP000005459">
    <property type="component" value="Unassembled WGS sequence"/>
</dbReference>
<evidence type="ECO:0000256" key="1">
    <source>
        <dbReference type="ARBA" id="ARBA00022729"/>
    </source>
</evidence>
<dbReference type="OrthoDB" id="8392384at2"/>
<dbReference type="PATRIC" id="fig|768671.3.peg.268"/>
<dbReference type="InterPro" id="IPR001254">
    <property type="entry name" value="Trypsin_dom"/>
</dbReference>
<gene>
    <name evidence="3" type="ORF">ThimaDRAFT_0236</name>
</gene>
<protein>
    <submittedName>
        <fullName evidence="3">Peptidase S1 and S6 chymotrypsin/Hap</fullName>
    </submittedName>
</protein>
<accession>F9U5N5</accession>
<dbReference type="GO" id="GO:0004252">
    <property type="term" value="F:serine-type endopeptidase activity"/>
    <property type="evidence" value="ECO:0007669"/>
    <property type="project" value="InterPro"/>
</dbReference>
<dbReference type="InterPro" id="IPR009003">
    <property type="entry name" value="Peptidase_S1_PA"/>
</dbReference>
<dbReference type="GO" id="GO:0006508">
    <property type="term" value="P:proteolysis"/>
    <property type="evidence" value="ECO:0007669"/>
    <property type="project" value="InterPro"/>
</dbReference>
<dbReference type="PRINTS" id="PR00722">
    <property type="entry name" value="CHYMOTRYPSIN"/>
</dbReference>
<organism evidence="3 4">
    <name type="scientific">Thiocapsa marina 5811</name>
    <dbReference type="NCBI Taxonomy" id="768671"/>
    <lineage>
        <taxon>Bacteria</taxon>
        <taxon>Pseudomonadati</taxon>
        <taxon>Pseudomonadota</taxon>
        <taxon>Gammaproteobacteria</taxon>
        <taxon>Chromatiales</taxon>
        <taxon>Chromatiaceae</taxon>
        <taxon>Thiocapsa</taxon>
    </lineage>
</organism>
<dbReference type="EMBL" id="AFWV01000001">
    <property type="protein sequence ID" value="EGV20458.1"/>
    <property type="molecule type" value="Genomic_DNA"/>
</dbReference>
<dbReference type="eggNOG" id="COG3591">
    <property type="taxonomic scope" value="Bacteria"/>
</dbReference>
<dbReference type="PROSITE" id="PS00134">
    <property type="entry name" value="TRYPSIN_HIS"/>
    <property type="match status" value="1"/>
</dbReference>
<dbReference type="InterPro" id="IPR018114">
    <property type="entry name" value="TRYPSIN_HIS"/>
</dbReference>
<reference evidence="3 4" key="1">
    <citation type="submission" date="2011-06" db="EMBL/GenBank/DDBJ databases">
        <title>The draft genome of Thiocapsa marina 5811.</title>
        <authorList>
            <consortium name="US DOE Joint Genome Institute (JGI-PGF)"/>
            <person name="Lucas S."/>
            <person name="Han J."/>
            <person name="Cheng J.-F."/>
            <person name="Goodwin L."/>
            <person name="Pitluck S."/>
            <person name="Peters L."/>
            <person name="Land M.L."/>
            <person name="Hauser L."/>
            <person name="Vogl K."/>
            <person name="Liu Z."/>
            <person name="Imhoff J."/>
            <person name="Thiel V."/>
            <person name="Frigaard N.-U."/>
            <person name="Bryant D."/>
            <person name="Woyke T.J."/>
        </authorList>
    </citation>
    <scope>NUCLEOTIDE SEQUENCE [LARGE SCALE GENOMIC DNA]</scope>
    <source>
        <strain evidence="3 4">5811</strain>
    </source>
</reference>
<dbReference type="PANTHER" id="PTHR15462:SF8">
    <property type="entry name" value="SERINE PROTEASE"/>
    <property type="match status" value="1"/>
</dbReference>
<dbReference type="AlphaFoldDB" id="F9U5N5"/>
<dbReference type="PROSITE" id="PS50240">
    <property type="entry name" value="TRYPSIN_DOM"/>
    <property type="match status" value="1"/>
</dbReference>
<dbReference type="SUPFAM" id="SSF50494">
    <property type="entry name" value="Trypsin-like serine proteases"/>
    <property type="match status" value="1"/>
</dbReference>
<keyword evidence="4" id="KW-1185">Reference proteome</keyword>
<dbReference type="STRING" id="768671.ThimaDRAFT_0236"/>
<feature type="domain" description="Peptidase S1" evidence="2">
    <location>
        <begin position="21"/>
        <end position="237"/>
    </location>
</feature>
<evidence type="ECO:0000313" key="3">
    <source>
        <dbReference type="EMBL" id="EGV20458.1"/>
    </source>
</evidence>
<dbReference type="PANTHER" id="PTHR15462">
    <property type="entry name" value="SERINE PROTEASE"/>
    <property type="match status" value="1"/>
</dbReference>
<dbReference type="InterPro" id="IPR050966">
    <property type="entry name" value="Glutamyl_endopeptidase"/>
</dbReference>
<dbReference type="RefSeq" id="WP_007191114.1">
    <property type="nucleotide sequence ID" value="NZ_AFWV01000001.1"/>
</dbReference>
<dbReference type="Pfam" id="PF00089">
    <property type="entry name" value="Trypsin"/>
    <property type="match status" value="1"/>
</dbReference>
<dbReference type="Gene3D" id="2.40.10.10">
    <property type="entry name" value="Trypsin-like serine proteases"/>
    <property type="match status" value="2"/>
</dbReference>
<dbReference type="InterPro" id="IPR043504">
    <property type="entry name" value="Peptidase_S1_PA_chymotrypsin"/>
</dbReference>
<dbReference type="InterPro" id="IPR001314">
    <property type="entry name" value="Peptidase_S1A"/>
</dbReference>